<protein>
    <recommendedName>
        <fullName evidence="3">DRTGG domain-containing protein</fullName>
    </recommendedName>
</protein>
<dbReference type="InterPro" id="IPR028979">
    <property type="entry name" value="Ser_kin/Pase_Hpr-like_N_sf"/>
</dbReference>
<evidence type="ECO:0008006" key="3">
    <source>
        <dbReference type="Google" id="ProtNLM"/>
    </source>
</evidence>
<dbReference type="EMBL" id="LS974202">
    <property type="protein sequence ID" value="SSC13547.1"/>
    <property type="molecule type" value="Genomic_DNA"/>
</dbReference>
<dbReference type="Proteomes" id="UP000250796">
    <property type="component" value="Chromosome MESINF"/>
</dbReference>
<evidence type="ECO:0000313" key="1">
    <source>
        <dbReference type="EMBL" id="SSC13547.1"/>
    </source>
</evidence>
<dbReference type="KEGG" id="minf:MESINF_2107"/>
<proteinExistence type="predicted"/>
<sequence>MKLSEIIQLLNCETLNRVDDSNPEIASVGAADLMSDVLAFGGPGMILITGLNSPQCVRTASVVGASAVLIIRKRNVPETTIELANELQMPLLHARMSMYKACGILFEKQISDALEEGKQID</sequence>
<dbReference type="AlphaFoldDB" id="A0A7Z7LG81"/>
<dbReference type="Gene3D" id="3.40.1390.20">
    <property type="entry name" value="HprK N-terminal domain-like"/>
    <property type="match status" value="1"/>
</dbReference>
<reference evidence="1 2" key="1">
    <citation type="submission" date="2017-01" db="EMBL/GenBank/DDBJ databases">
        <authorList>
            <person name="Erauso G."/>
        </authorList>
    </citation>
    <scope>NUCLEOTIDE SEQUENCE [LARGE SCALE GENOMIC DNA]</scope>
    <source>
        <strain evidence="1">MESINF1</strain>
    </source>
</reference>
<accession>A0A7Z7LG81</accession>
<organism evidence="1 2">
    <name type="scientific">Mesotoga infera</name>
    <dbReference type="NCBI Taxonomy" id="1236046"/>
    <lineage>
        <taxon>Bacteria</taxon>
        <taxon>Thermotogati</taxon>
        <taxon>Thermotogota</taxon>
        <taxon>Thermotogae</taxon>
        <taxon>Kosmotogales</taxon>
        <taxon>Kosmotogaceae</taxon>
        <taxon>Mesotoga</taxon>
    </lineage>
</organism>
<evidence type="ECO:0000313" key="2">
    <source>
        <dbReference type="Proteomes" id="UP000250796"/>
    </source>
</evidence>
<dbReference type="SUPFAM" id="SSF75138">
    <property type="entry name" value="HprK N-terminal domain-like"/>
    <property type="match status" value="1"/>
</dbReference>
<gene>
    <name evidence="1" type="ORF">MESINF_2107</name>
</gene>
<keyword evidence="2" id="KW-1185">Reference proteome</keyword>
<name>A0A7Z7LG81_9BACT</name>
<dbReference type="RefSeq" id="WP_169699686.1">
    <property type="nucleotide sequence ID" value="NZ_LS974202.1"/>
</dbReference>